<comment type="caution">
    <text evidence="1">The sequence shown here is derived from an EMBL/GenBank/DDBJ whole genome shotgun (WGS) entry which is preliminary data.</text>
</comment>
<organism evidence="1 2">
    <name type="scientific">Hyalomma asiaticum</name>
    <name type="common">Tick</name>
    <dbReference type="NCBI Taxonomy" id="266040"/>
    <lineage>
        <taxon>Eukaryota</taxon>
        <taxon>Metazoa</taxon>
        <taxon>Ecdysozoa</taxon>
        <taxon>Arthropoda</taxon>
        <taxon>Chelicerata</taxon>
        <taxon>Arachnida</taxon>
        <taxon>Acari</taxon>
        <taxon>Parasitiformes</taxon>
        <taxon>Ixodida</taxon>
        <taxon>Ixodoidea</taxon>
        <taxon>Ixodidae</taxon>
        <taxon>Hyalomminae</taxon>
        <taxon>Hyalomma</taxon>
    </lineage>
</organism>
<sequence length="231" mass="25165">MPSVDSGTSARKSAPRFTEEEKSILVGLVNKYKQILECKKTDVASINKKAETWIELAKQFNSSHGVTSRDPKQLKKCWGNMKQKWKEQRAEEKRQVFKTGGGPSPPPMDSVSTLVGAVASHMATRIPNAYDSDGATYLAPVASEPVLQLLRPMVTGDDPPYDIYEDDYHPESPPCVGVDNDASAPAPLTDPESSEAAPPATADSEAAPAESTVRKKLTYVWHYCARNTPCA</sequence>
<keyword evidence="2" id="KW-1185">Reference proteome</keyword>
<evidence type="ECO:0000313" key="2">
    <source>
        <dbReference type="Proteomes" id="UP000821845"/>
    </source>
</evidence>
<name>A0ACB7RW03_HYAAI</name>
<accession>A0ACB7RW03</accession>
<dbReference type="EMBL" id="CM023487">
    <property type="protein sequence ID" value="KAH6925578.1"/>
    <property type="molecule type" value="Genomic_DNA"/>
</dbReference>
<protein>
    <submittedName>
        <fullName evidence="1">Uncharacterized protein</fullName>
    </submittedName>
</protein>
<dbReference type="Proteomes" id="UP000821845">
    <property type="component" value="Chromosome 7"/>
</dbReference>
<proteinExistence type="predicted"/>
<evidence type="ECO:0000313" key="1">
    <source>
        <dbReference type="EMBL" id="KAH6925578.1"/>
    </source>
</evidence>
<gene>
    <name evidence="1" type="ORF">HPB50_007441</name>
</gene>
<reference evidence="1" key="1">
    <citation type="submission" date="2020-05" db="EMBL/GenBank/DDBJ databases">
        <title>Large-scale comparative analyses of tick genomes elucidate their genetic diversity and vector capacities.</title>
        <authorList>
            <person name="Jia N."/>
            <person name="Wang J."/>
            <person name="Shi W."/>
            <person name="Du L."/>
            <person name="Sun Y."/>
            <person name="Zhan W."/>
            <person name="Jiang J."/>
            <person name="Wang Q."/>
            <person name="Zhang B."/>
            <person name="Ji P."/>
            <person name="Sakyi L.B."/>
            <person name="Cui X."/>
            <person name="Yuan T."/>
            <person name="Jiang B."/>
            <person name="Yang W."/>
            <person name="Lam T.T.-Y."/>
            <person name="Chang Q."/>
            <person name="Ding S."/>
            <person name="Wang X."/>
            <person name="Zhu J."/>
            <person name="Ruan X."/>
            <person name="Zhao L."/>
            <person name="Wei J."/>
            <person name="Que T."/>
            <person name="Du C."/>
            <person name="Cheng J."/>
            <person name="Dai P."/>
            <person name="Han X."/>
            <person name="Huang E."/>
            <person name="Gao Y."/>
            <person name="Liu J."/>
            <person name="Shao H."/>
            <person name="Ye R."/>
            <person name="Li L."/>
            <person name="Wei W."/>
            <person name="Wang X."/>
            <person name="Wang C."/>
            <person name="Yang T."/>
            <person name="Huo Q."/>
            <person name="Li W."/>
            <person name="Guo W."/>
            <person name="Chen H."/>
            <person name="Zhou L."/>
            <person name="Ni X."/>
            <person name="Tian J."/>
            <person name="Zhou Y."/>
            <person name="Sheng Y."/>
            <person name="Liu T."/>
            <person name="Pan Y."/>
            <person name="Xia L."/>
            <person name="Li J."/>
            <person name="Zhao F."/>
            <person name="Cao W."/>
        </authorList>
    </citation>
    <scope>NUCLEOTIDE SEQUENCE</scope>
    <source>
        <strain evidence="1">Hyas-2018</strain>
    </source>
</reference>